<dbReference type="SUPFAM" id="SSF56112">
    <property type="entry name" value="Protein kinase-like (PK-like)"/>
    <property type="match status" value="1"/>
</dbReference>
<evidence type="ECO:0000256" key="6">
    <source>
        <dbReference type="ARBA" id="ARBA00022840"/>
    </source>
</evidence>
<feature type="region of interest" description="Disordered" evidence="9">
    <location>
        <begin position="370"/>
        <end position="486"/>
    </location>
</feature>
<evidence type="ECO:0000256" key="9">
    <source>
        <dbReference type="SAM" id="MobiDB-lite"/>
    </source>
</evidence>
<dbReference type="Proteomes" id="UP000256328">
    <property type="component" value="Unassembled WGS sequence"/>
</dbReference>
<dbReference type="AlphaFoldDB" id="A0A3D8QQJ0"/>
<keyword evidence="2" id="KW-0723">Serine/threonine-protein kinase</keyword>
<evidence type="ECO:0000259" key="10">
    <source>
        <dbReference type="PROSITE" id="PS50011"/>
    </source>
</evidence>
<dbReference type="PANTHER" id="PTHR43671:SF98">
    <property type="entry name" value="SERINE_THREONINE-PROTEIN KINASE NEK11"/>
    <property type="match status" value="1"/>
</dbReference>
<dbReference type="Pfam" id="PF00069">
    <property type="entry name" value="Pkinase"/>
    <property type="match status" value="1"/>
</dbReference>
<evidence type="ECO:0000256" key="7">
    <source>
        <dbReference type="ARBA" id="ARBA00047899"/>
    </source>
</evidence>
<keyword evidence="3" id="KW-0808">Transferase</keyword>
<dbReference type="EMBL" id="PDLN01000016">
    <property type="protein sequence ID" value="RDW64065.1"/>
    <property type="molecule type" value="Genomic_DNA"/>
</dbReference>
<feature type="compositionally biased region" description="Basic residues" evidence="9">
    <location>
        <begin position="389"/>
        <end position="400"/>
    </location>
</feature>
<dbReference type="InterPro" id="IPR000719">
    <property type="entry name" value="Prot_kinase_dom"/>
</dbReference>
<keyword evidence="5" id="KW-0418">Kinase</keyword>
<dbReference type="SMART" id="SM00220">
    <property type="entry name" value="S_TKc"/>
    <property type="match status" value="1"/>
</dbReference>
<feature type="compositionally biased region" description="Basic and acidic residues" evidence="9">
    <location>
        <begin position="449"/>
        <end position="463"/>
    </location>
</feature>
<organism evidence="11 12">
    <name type="scientific">Coleophoma crateriformis</name>
    <dbReference type="NCBI Taxonomy" id="565419"/>
    <lineage>
        <taxon>Eukaryota</taxon>
        <taxon>Fungi</taxon>
        <taxon>Dikarya</taxon>
        <taxon>Ascomycota</taxon>
        <taxon>Pezizomycotina</taxon>
        <taxon>Leotiomycetes</taxon>
        <taxon>Helotiales</taxon>
        <taxon>Dermateaceae</taxon>
        <taxon>Coleophoma</taxon>
    </lineage>
</organism>
<feature type="compositionally biased region" description="Basic residues" evidence="9">
    <location>
        <begin position="465"/>
        <end position="486"/>
    </location>
</feature>
<feature type="compositionally biased region" description="Basic and acidic residues" evidence="9">
    <location>
        <begin position="401"/>
        <end position="436"/>
    </location>
</feature>
<keyword evidence="12" id="KW-1185">Reference proteome</keyword>
<dbReference type="PROSITE" id="PS00108">
    <property type="entry name" value="PROTEIN_KINASE_ST"/>
    <property type="match status" value="1"/>
</dbReference>
<evidence type="ECO:0000256" key="1">
    <source>
        <dbReference type="ARBA" id="ARBA00012513"/>
    </source>
</evidence>
<dbReference type="CDD" id="cd00180">
    <property type="entry name" value="PKc"/>
    <property type="match status" value="1"/>
</dbReference>
<comment type="caution">
    <text evidence="11">The sequence shown here is derived from an EMBL/GenBank/DDBJ whole genome shotgun (WGS) entry which is preliminary data.</text>
</comment>
<evidence type="ECO:0000256" key="5">
    <source>
        <dbReference type="ARBA" id="ARBA00022777"/>
    </source>
</evidence>
<evidence type="ECO:0000313" key="12">
    <source>
        <dbReference type="Proteomes" id="UP000256328"/>
    </source>
</evidence>
<dbReference type="PROSITE" id="PS50011">
    <property type="entry name" value="PROTEIN_KINASE_DOM"/>
    <property type="match status" value="1"/>
</dbReference>
<accession>A0A3D8QQJ0</accession>
<dbReference type="InterPro" id="IPR008271">
    <property type="entry name" value="Ser/Thr_kinase_AS"/>
</dbReference>
<evidence type="ECO:0000256" key="3">
    <source>
        <dbReference type="ARBA" id="ARBA00022679"/>
    </source>
</evidence>
<feature type="domain" description="Protein kinase" evidence="10">
    <location>
        <begin position="33"/>
        <end position="340"/>
    </location>
</feature>
<evidence type="ECO:0000256" key="2">
    <source>
        <dbReference type="ARBA" id="ARBA00022527"/>
    </source>
</evidence>
<dbReference type="GO" id="GO:0004674">
    <property type="term" value="F:protein serine/threonine kinase activity"/>
    <property type="evidence" value="ECO:0007669"/>
    <property type="project" value="UniProtKB-KW"/>
</dbReference>
<reference evidence="11 12" key="1">
    <citation type="journal article" date="2018" name="IMA Fungus">
        <title>IMA Genome-F 9: Draft genome sequence of Annulohypoxylon stygium, Aspergillus mulundensis, Berkeleyomyces basicola (syn. Thielaviopsis basicola), Ceratocystis smalleyi, two Cercospora beticola strains, Coleophoma cylindrospora, Fusarium fracticaudum, Phialophora cf. hyalina, and Morchella septimelata.</title>
        <authorList>
            <person name="Wingfield B.D."/>
            <person name="Bills G.F."/>
            <person name="Dong Y."/>
            <person name="Huang W."/>
            <person name="Nel W.J."/>
            <person name="Swalarsk-Parry B.S."/>
            <person name="Vaghefi N."/>
            <person name="Wilken P.M."/>
            <person name="An Z."/>
            <person name="de Beer Z.W."/>
            <person name="De Vos L."/>
            <person name="Chen L."/>
            <person name="Duong T.A."/>
            <person name="Gao Y."/>
            <person name="Hammerbacher A."/>
            <person name="Kikkert J.R."/>
            <person name="Li Y."/>
            <person name="Li H."/>
            <person name="Li K."/>
            <person name="Li Q."/>
            <person name="Liu X."/>
            <person name="Ma X."/>
            <person name="Naidoo K."/>
            <person name="Pethybridge S.J."/>
            <person name="Sun J."/>
            <person name="Steenkamp E.T."/>
            <person name="van der Nest M.A."/>
            <person name="van Wyk S."/>
            <person name="Wingfield M.J."/>
            <person name="Xiong C."/>
            <person name="Yue Q."/>
            <person name="Zhang X."/>
        </authorList>
    </citation>
    <scope>NUCLEOTIDE SEQUENCE [LARGE SCALE GENOMIC DNA]</scope>
    <source>
        <strain evidence="11 12">BP5796</strain>
    </source>
</reference>
<gene>
    <name evidence="11" type="ORF">BP5796_10567</name>
</gene>
<dbReference type="InterPro" id="IPR011009">
    <property type="entry name" value="Kinase-like_dom_sf"/>
</dbReference>
<evidence type="ECO:0000256" key="8">
    <source>
        <dbReference type="ARBA" id="ARBA00048679"/>
    </source>
</evidence>
<protein>
    <recommendedName>
        <fullName evidence="1">non-specific serine/threonine protein kinase</fullName>
        <ecNumber evidence="1">2.7.11.1</ecNumber>
    </recommendedName>
</protein>
<proteinExistence type="predicted"/>
<sequence length="582" mass="65964">MDANNGAIYWNRQAREAWLNSEATWAHRLGSSWRGVRVLGSGSFGVAGLWQYSASGRHASSTRMIKEVVVKQVDVDYERRSTVEGLVLEYLSHLHCKHLVRQFGPLRRDRYDDREVVRIYLEYCPGGDLQKMIRRRTGDRSIEEEHIWSVFYCLALGLSAMDRGSEEFGTSRGTDTELVHFDIKIDNILIGYRDPDHPKLPICKIADFGEAQEVLKDPQMHMEHYRRGAIALAPPENFRPDKRVHLNQPYHGTCSNIFQVGMIIYQLMLKTRNYDRSVPRHASLSALTPRLQGGFTHGIRVEQDTEYSDSLKALVMECMMREPLLRPRSEELQMRTQVGLASAWDTATTTRIGDLDINAIPVLGPSPPTMFPSTWSARHAAPDGEAGARPRRRRHRRRHGDRGGDHGRRRGTERGGDRGRHRGSERDGGTKSRDWEIQFQPSTAGRTPNHGDDQVLLGRELRRPSPFRRRRSIPYQQHRLHTKPARGRRPPIQYAAAIFRPNNPTAPRRRPGHQFPDHAVSRAAVSGLPAVLSAALHAVVRPHHTEELAPVLLLQPARSRARHQELGDGAAEASDPDRGPAQ</sequence>
<dbReference type="EC" id="2.7.11.1" evidence="1"/>
<dbReference type="Gene3D" id="1.10.510.10">
    <property type="entry name" value="Transferase(Phosphotransferase) domain 1"/>
    <property type="match status" value="1"/>
</dbReference>
<feature type="region of interest" description="Disordered" evidence="9">
    <location>
        <begin position="559"/>
        <end position="582"/>
    </location>
</feature>
<keyword evidence="4" id="KW-0547">Nucleotide-binding</keyword>
<dbReference type="InterPro" id="IPR050660">
    <property type="entry name" value="NEK_Ser/Thr_kinase"/>
</dbReference>
<name>A0A3D8QQJ0_9HELO</name>
<comment type="catalytic activity">
    <reaction evidence="8">
        <text>L-seryl-[protein] + ATP = O-phospho-L-seryl-[protein] + ADP + H(+)</text>
        <dbReference type="Rhea" id="RHEA:17989"/>
        <dbReference type="Rhea" id="RHEA-COMP:9863"/>
        <dbReference type="Rhea" id="RHEA-COMP:11604"/>
        <dbReference type="ChEBI" id="CHEBI:15378"/>
        <dbReference type="ChEBI" id="CHEBI:29999"/>
        <dbReference type="ChEBI" id="CHEBI:30616"/>
        <dbReference type="ChEBI" id="CHEBI:83421"/>
        <dbReference type="ChEBI" id="CHEBI:456216"/>
        <dbReference type="EC" id="2.7.11.1"/>
    </reaction>
</comment>
<dbReference type="GO" id="GO:0005524">
    <property type="term" value="F:ATP binding"/>
    <property type="evidence" value="ECO:0007669"/>
    <property type="project" value="UniProtKB-KW"/>
</dbReference>
<dbReference type="PANTHER" id="PTHR43671">
    <property type="entry name" value="SERINE/THREONINE-PROTEIN KINASE NEK"/>
    <property type="match status" value="1"/>
</dbReference>
<dbReference type="OrthoDB" id="3562999at2759"/>
<evidence type="ECO:0000313" key="11">
    <source>
        <dbReference type="EMBL" id="RDW64065.1"/>
    </source>
</evidence>
<evidence type="ECO:0000256" key="4">
    <source>
        <dbReference type="ARBA" id="ARBA00022741"/>
    </source>
</evidence>
<keyword evidence="6" id="KW-0067">ATP-binding</keyword>
<comment type="catalytic activity">
    <reaction evidence="7">
        <text>L-threonyl-[protein] + ATP = O-phospho-L-threonyl-[protein] + ADP + H(+)</text>
        <dbReference type="Rhea" id="RHEA:46608"/>
        <dbReference type="Rhea" id="RHEA-COMP:11060"/>
        <dbReference type="Rhea" id="RHEA-COMP:11605"/>
        <dbReference type="ChEBI" id="CHEBI:15378"/>
        <dbReference type="ChEBI" id="CHEBI:30013"/>
        <dbReference type="ChEBI" id="CHEBI:30616"/>
        <dbReference type="ChEBI" id="CHEBI:61977"/>
        <dbReference type="ChEBI" id="CHEBI:456216"/>
        <dbReference type="EC" id="2.7.11.1"/>
    </reaction>
</comment>